<dbReference type="HOGENOM" id="CLU_010686_0_1_7"/>
<dbReference type="GO" id="GO:0003677">
    <property type="term" value="F:DNA binding"/>
    <property type="evidence" value="ECO:0007669"/>
    <property type="project" value="UniProtKB-KW"/>
</dbReference>
<dbReference type="Proteomes" id="UP000008825">
    <property type="component" value="Chromosome"/>
</dbReference>
<evidence type="ECO:0000256" key="1">
    <source>
        <dbReference type="ARBA" id="ARBA00023125"/>
    </source>
</evidence>
<keyword evidence="2" id="KW-0233">DNA recombination</keyword>
<dbReference type="Pfam" id="PF00239">
    <property type="entry name" value="Resolvase"/>
    <property type="match status" value="1"/>
</dbReference>
<dbReference type="eggNOG" id="COG1961">
    <property type="taxonomic scope" value="Bacteria"/>
</dbReference>
<name>B5E834_CITBB</name>
<dbReference type="STRING" id="404380.Gbem_3000"/>
<dbReference type="Gene3D" id="3.40.50.1390">
    <property type="entry name" value="Resolvase, N-terminal catalytic domain"/>
    <property type="match status" value="1"/>
</dbReference>
<organism evidence="4 5">
    <name type="scientific">Citrifermentans bemidjiense (strain ATCC BAA-1014 / DSM 16622 / JCM 12645 / Bem)</name>
    <name type="common">Geobacter bemidjiensis</name>
    <dbReference type="NCBI Taxonomy" id="404380"/>
    <lineage>
        <taxon>Bacteria</taxon>
        <taxon>Pseudomonadati</taxon>
        <taxon>Thermodesulfobacteriota</taxon>
        <taxon>Desulfuromonadia</taxon>
        <taxon>Geobacterales</taxon>
        <taxon>Geobacteraceae</taxon>
        <taxon>Citrifermentans</taxon>
    </lineage>
</organism>
<dbReference type="EMBL" id="CP001124">
    <property type="protein sequence ID" value="ACH40003.1"/>
    <property type="molecule type" value="Genomic_DNA"/>
</dbReference>
<dbReference type="PROSITE" id="PS51736">
    <property type="entry name" value="RECOMBINASES_3"/>
    <property type="match status" value="1"/>
</dbReference>
<dbReference type="InterPro" id="IPR006119">
    <property type="entry name" value="Resolv_N"/>
</dbReference>
<dbReference type="CDD" id="cd00338">
    <property type="entry name" value="Ser_Recombinase"/>
    <property type="match status" value="1"/>
</dbReference>
<dbReference type="AlphaFoldDB" id="B5E834"/>
<dbReference type="InterPro" id="IPR036162">
    <property type="entry name" value="Resolvase-like_N_sf"/>
</dbReference>
<keyword evidence="5" id="KW-1185">Reference proteome</keyword>
<dbReference type="GO" id="GO:0000150">
    <property type="term" value="F:DNA strand exchange activity"/>
    <property type="evidence" value="ECO:0007669"/>
    <property type="project" value="InterPro"/>
</dbReference>
<accession>B5E834</accession>
<evidence type="ECO:0000313" key="5">
    <source>
        <dbReference type="Proteomes" id="UP000008825"/>
    </source>
</evidence>
<dbReference type="SMART" id="SM00857">
    <property type="entry name" value="Resolvase"/>
    <property type="match status" value="1"/>
</dbReference>
<dbReference type="PANTHER" id="PTHR30461:SF2">
    <property type="entry name" value="SERINE RECOMBINASE PINE-RELATED"/>
    <property type="match status" value="1"/>
</dbReference>
<dbReference type="InterPro" id="IPR050639">
    <property type="entry name" value="SSR_resolvase"/>
</dbReference>
<dbReference type="RefSeq" id="WP_012531431.1">
    <property type="nucleotide sequence ID" value="NC_011146.1"/>
</dbReference>
<dbReference type="PANTHER" id="PTHR30461">
    <property type="entry name" value="DNA-INVERTASE FROM LAMBDOID PROPHAGE"/>
    <property type="match status" value="1"/>
</dbReference>
<evidence type="ECO:0000259" key="3">
    <source>
        <dbReference type="PROSITE" id="PS51736"/>
    </source>
</evidence>
<keyword evidence="1" id="KW-0238">DNA-binding</keyword>
<protein>
    <submittedName>
        <fullName evidence="4">Resolvase-like serine recombinase</fullName>
    </submittedName>
</protein>
<sequence length="197" mass="22114">MTPKLYIAYYRVSTDKQGERGLGIQAQRDAVTRFIERQEGAVLYACFTEVESGTKKGNRPGLADALALVRKVKGTLLIAKLDRLARNVRFIATLMEENPDFIALDFPESQPVILHVMASFAEHEARVIAARTSAAIQARLKDPDYRNSKGARWGNPQCLNPKYKSLSKSEAAAARRKDAVDFAKKLEPIIKFYLQDR</sequence>
<dbReference type="OrthoDB" id="9797501at2"/>
<dbReference type="SUPFAM" id="SSF53041">
    <property type="entry name" value="Resolvase-like"/>
    <property type="match status" value="1"/>
</dbReference>
<evidence type="ECO:0000256" key="2">
    <source>
        <dbReference type="ARBA" id="ARBA00023172"/>
    </source>
</evidence>
<reference evidence="4 5" key="1">
    <citation type="submission" date="2008-07" db="EMBL/GenBank/DDBJ databases">
        <title>Complete sequence of Geobacter bemidjiensis BEM.</title>
        <authorList>
            <consortium name="US DOE Joint Genome Institute"/>
            <person name="Lucas S."/>
            <person name="Copeland A."/>
            <person name="Lapidus A."/>
            <person name="Glavina del Rio T."/>
            <person name="Dalin E."/>
            <person name="Tice H."/>
            <person name="Bruce D."/>
            <person name="Goodwin L."/>
            <person name="Pitluck S."/>
            <person name="Kiss H."/>
            <person name="Brettin T."/>
            <person name="Detter J.C."/>
            <person name="Han C."/>
            <person name="Kuske C.R."/>
            <person name="Schmutz J."/>
            <person name="Larimer F."/>
            <person name="Land M."/>
            <person name="Hauser L."/>
            <person name="Kyrpides N."/>
            <person name="Lykidis A."/>
            <person name="Lovley D."/>
            <person name="Richardson P."/>
        </authorList>
    </citation>
    <scope>NUCLEOTIDE SEQUENCE [LARGE SCALE GENOMIC DNA]</scope>
    <source>
        <strain evidence="5">ATCC BAA-1014 / DSM 16622 / JCM 12645 / Bem</strain>
    </source>
</reference>
<dbReference type="KEGG" id="gbm:Gbem_3000"/>
<reference evidence="4 5" key="2">
    <citation type="journal article" date="2010" name="BMC Genomics">
        <title>The genome of Geobacter bemidjiensis, exemplar for the subsurface clade of Geobacter species that predominate in Fe(III)-reducing subsurface environments.</title>
        <authorList>
            <person name="Aklujkar M."/>
            <person name="Young N.D."/>
            <person name="Holmes D."/>
            <person name="Chavan M."/>
            <person name="Risso C."/>
            <person name="Kiss H.E."/>
            <person name="Han C.S."/>
            <person name="Land M.L."/>
            <person name="Lovley D.R."/>
        </authorList>
    </citation>
    <scope>NUCLEOTIDE SEQUENCE [LARGE SCALE GENOMIC DNA]</scope>
    <source>
        <strain evidence="5">ATCC BAA-1014 / DSM 16622 / JCM 12645 / Bem</strain>
    </source>
</reference>
<proteinExistence type="predicted"/>
<evidence type="ECO:0000313" key="4">
    <source>
        <dbReference type="EMBL" id="ACH40003.1"/>
    </source>
</evidence>
<feature type="domain" description="Resolvase/invertase-type recombinase catalytic" evidence="3">
    <location>
        <begin position="5"/>
        <end position="143"/>
    </location>
</feature>
<gene>
    <name evidence="4" type="ordered locus">Gbem_3000</name>
</gene>